<feature type="region of interest" description="Disordered" evidence="1">
    <location>
        <begin position="1"/>
        <end position="110"/>
    </location>
</feature>
<evidence type="ECO:0000313" key="2">
    <source>
        <dbReference type="EMBL" id="TEB22662.1"/>
    </source>
</evidence>
<proteinExistence type="predicted"/>
<protein>
    <submittedName>
        <fullName evidence="2">Uncharacterized protein</fullName>
    </submittedName>
</protein>
<evidence type="ECO:0000313" key="3">
    <source>
        <dbReference type="Proteomes" id="UP000298030"/>
    </source>
</evidence>
<reference evidence="2 3" key="1">
    <citation type="journal article" date="2019" name="Nat. Ecol. Evol.">
        <title>Megaphylogeny resolves global patterns of mushroom evolution.</title>
        <authorList>
            <person name="Varga T."/>
            <person name="Krizsan K."/>
            <person name="Foldi C."/>
            <person name="Dima B."/>
            <person name="Sanchez-Garcia M."/>
            <person name="Sanchez-Ramirez S."/>
            <person name="Szollosi G.J."/>
            <person name="Szarkandi J.G."/>
            <person name="Papp V."/>
            <person name="Albert L."/>
            <person name="Andreopoulos W."/>
            <person name="Angelini C."/>
            <person name="Antonin V."/>
            <person name="Barry K.W."/>
            <person name="Bougher N.L."/>
            <person name="Buchanan P."/>
            <person name="Buyck B."/>
            <person name="Bense V."/>
            <person name="Catcheside P."/>
            <person name="Chovatia M."/>
            <person name="Cooper J."/>
            <person name="Damon W."/>
            <person name="Desjardin D."/>
            <person name="Finy P."/>
            <person name="Geml J."/>
            <person name="Haridas S."/>
            <person name="Hughes K."/>
            <person name="Justo A."/>
            <person name="Karasinski D."/>
            <person name="Kautmanova I."/>
            <person name="Kiss B."/>
            <person name="Kocsube S."/>
            <person name="Kotiranta H."/>
            <person name="LaButti K.M."/>
            <person name="Lechner B.E."/>
            <person name="Liimatainen K."/>
            <person name="Lipzen A."/>
            <person name="Lukacs Z."/>
            <person name="Mihaltcheva S."/>
            <person name="Morgado L.N."/>
            <person name="Niskanen T."/>
            <person name="Noordeloos M.E."/>
            <person name="Ohm R.A."/>
            <person name="Ortiz-Santana B."/>
            <person name="Ovrebo C."/>
            <person name="Racz N."/>
            <person name="Riley R."/>
            <person name="Savchenko A."/>
            <person name="Shiryaev A."/>
            <person name="Soop K."/>
            <person name="Spirin V."/>
            <person name="Szebenyi C."/>
            <person name="Tomsovsky M."/>
            <person name="Tulloss R.E."/>
            <person name="Uehling J."/>
            <person name="Grigoriev I.V."/>
            <person name="Vagvolgyi C."/>
            <person name="Papp T."/>
            <person name="Martin F.M."/>
            <person name="Miettinen O."/>
            <person name="Hibbett D.S."/>
            <person name="Nagy L.G."/>
        </authorList>
    </citation>
    <scope>NUCLEOTIDE SEQUENCE [LARGE SCALE GENOMIC DNA]</scope>
    <source>
        <strain evidence="2 3">FP101781</strain>
    </source>
</reference>
<organism evidence="2 3">
    <name type="scientific">Coprinellus micaceus</name>
    <name type="common">Glistening ink-cap mushroom</name>
    <name type="synonym">Coprinus micaceus</name>
    <dbReference type="NCBI Taxonomy" id="71717"/>
    <lineage>
        <taxon>Eukaryota</taxon>
        <taxon>Fungi</taxon>
        <taxon>Dikarya</taxon>
        <taxon>Basidiomycota</taxon>
        <taxon>Agaricomycotina</taxon>
        <taxon>Agaricomycetes</taxon>
        <taxon>Agaricomycetidae</taxon>
        <taxon>Agaricales</taxon>
        <taxon>Agaricineae</taxon>
        <taxon>Psathyrellaceae</taxon>
        <taxon>Coprinellus</taxon>
    </lineage>
</organism>
<accession>A0A4Y7SLN0</accession>
<evidence type="ECO:0000256" key="1">
    <source>
        <dbReference type="SAM" id="MobiDB-lite"/>
    </source>
</evidence>
<dbReference type="Proteomes" id="UP000298030">
    <property type="component" value="Unassembled WGS sequence"/>
</dbReference>
<comment type="caution">
    <text evidence="2">The sequence shown here is derived from an EMBL/GenBank/DDBJ whole genome shotgun (WGS) entry which is preliminary data.</text>
</comment>
<sequence length="299" mass="32325">MTLKSPTKPQSKKKRGGTSIHNTRPRRLKAAQDGAKLVSSPQAPKRAVLGGSGSKKSGTRGHDRSDAGPSEAVLAPTGNFASGSASQPRATAHHARLQSPTREDLPSSSATVSLMNAISDQSILLPDSYGMLTSPSAAPGFPSDSLEALVEVESQSQSEPENPTEDKDIKKRIQALASSIVDIQLEHVRLGCNVVESLQLVERLVELQSNKTKTLEGDGDDTPPLELDEPDSVELTRAIRRFSDERGMYRLTLEASRRYGDDYTLDRLTNIGARYSTRPSFLDAVVRDLWTPLPQTAVA</sequence>
<dbReference type="OrthoDB" id="3124458at2759"/>
<feature type="compositionally biased region" description="Polar residues" evidence="1">
    <location>
        <begin position="79"/>
        <end position="89"/>
    </location>
</feature>
<dbReference type="AlphaFoldDB" id="A0A4Y7SLN0"/>
<name>A0A4Y7SLN0_COPMI</name>
<keyword evidence="3" id="KW-1185">Reference proteome</keyword>
<dbReference type="EMBL" id="QPFP01000087">
    <property type="protein sequence ID" value="TEB22662.1"/>
    <property type="molecule type" value="Genomic_DNA"/>
</dbReference>
<gene>
    <name evidence="2" type="ORF">FA13DRAFT_1715878</name>
</gene>